<dbReference type="InterPro" id="IPR011337">
    <property type="entry name" value="DNA_rep_MutH/RE_typeII_Sau3AI"/>
</dbReference>
<dbReference type="SMART" id="SM00927">
    <property type="entry name" value="MutH"/>
    <property type="match status" value="1"/>
</dbReference>
<dbReference type="InterPro" id="IPR011335">
    <property type="entry name" value="Restrct_endonuc-II-like"/>
</dbReference>
<dbReference type="GO" id="GO:0016787">
    <property type="term" value="F:hydrolase activity"/>
    <property type="evidence" value="ECO:0007669"/>
    <property type="project" value="UniProtKB-KW"/>
</dbReference>
<evidence type="ECO:0000313" key="5">
    <source>
        <dbReference type="EMBL" id="AAR38204.1"/>
    </source>
</evidence>
<accession>Q6SFK8</accession>
<evidence type="ECO:0000256" key="2">
    <source>
        <dbReference type="ARBA" id="ARBA00022759"/>
    </source>
</evidence>
<dbReference type="Gene3D" id="3.40.600.10">
    <property type="entry name" value="DNA mismatch repair MutH/Restriction endonuclease, type II"/>
    <property type="match status" value="1"/>
</dbReference>
<reference evidence="5" key="2">
    <citation type="submission" date="2003-12" db="EMBL/GenBank/DDBJ databases">
        <title>Monterey Bay Coastal Ocean Microbial Observatory environmental clone sequencing.</title>
        <authorList>
            <person name="DeLong E.F."/>
        </authorList>
    </citation>
    <scope>NUCLEOTIDE SEQUENCE</scope>
</reference>
<keyword evidence="2" id="KW-0255">Endonuclease</keyword>
<evidence type="ECO:0000259" key="4">
    <source>
        <dbReference type="SMART" id="SM00927"/>
    </source>
</evidence>
<dbReference type="CDD" id="cd22356">
    <property type="entry name" value="Sau3AI_N-like"/>
    <property type="match status" value="1"/>
</dbReference>
<keyword evidence="1" id="KW-0540">Nuclease</keyword>
<reference evidence="5" key="1">
    <citation type="submission" date="2003-11" db="EMBL/GenBank/DDBJ databases">
        <authorList>
            <person name="Heidelberg J.F."/>
            <person name="Eisen J.A."/>
            <person name="Nelson W.C."/>
            <person name="DeLong E.F."/>
        </authorList>
    </citation>
    <scope>NUCLEOTIDE SEQUENCE</scope>
</reference>
<dbReference type="InterPro" id="IPR037057">
    <property type="entry name" value="DNA_rep_MutH/T2_RE_sf"/>
</dbReference>
<feature type="domain" description="DNA mismatch repair MutH/Type II restriction enzyme Sau3AI" evidence="4">
    <location>
        <begin position="59"/>
        <end position="163"/>
    </location>
</feature>
<protein>
    <submittedName>
        <fullName evidence="5">Type II restriction enzyme, putative</fullName>
    </submittedName>
</protein>
<proteinExistence type="predicted"/>
<dbReference type="Pfam" id="PF02976">
    <property type="entry name" value="MutH"/>
    <property type="match status" value="1"/>
</dbReference>
<organism evidence="5">
    <name type="scientific">uncultured marine bacterium 580</name>
    <dbReference type="NCBI Taxonomy" id="257400"/>
    <lineage>
        <taxon>Bacteria</taxon>
        <taxon>environmental samples</taxon>
    </lineage>
</organism>
<keyword evidence="3" id="KW-0378">Hydrolase</keyword>
<dbReference type="EMBL" id="AY458647">
    <property type="protein sequence ID" value="AAR38204.1"/>
    <property type="molecule type" value="Genomic_DNA"/>
</dbReference>
<dbReference type="REBASE" id="7617">
    <property type="entry name" value="Uba580ORFAP"/>
</dbReference>
<dbReference type="GO" id="GO:0004519">
    <property type="term" value="F:endonuclease activity"/>
    <property type="evidence" value="ECO:0007669"/>
    <property type="project" value="UniProtKB-KW"/>
</dbReference>
<gene>
    <name evidence="5" type="ORF">MBMO_EBAC000-36A07.49</name>
</gene>
<evidence type="ECO:0000256" key="1">
    <source>
        <dbReference type="ARBA" id="ARBA00022722"/>
    </source>
</evidence>
<evidence type="ECO:0000256" key="3">
    <source>
        <dbReference type="ARBA" id="ARBA00022801"/>
    </source>
</evidence>
<dbReference type="AlphaFoldDB" id="Q6SFK8"/>
<name>Q6SFK8_9BACT</name>
<sequence length="235" mass="27321">MEYDASDKNSVYNFAKKLTGKTLRDVLSPQIIQESEKLFINNGNKGRFGHKIEKHYFGYDINSDKEADFSLCKLELKVTPMKLKNDGSLTPKERLVNNIINFDEIVKETWHTSSLLKKINSILLIRYLDPMNKEINQLDYKILDVQIINLSSNAEDFNQFEKDWNLIVNKIKDGKAHELSESDTMYLGACTKGENKESQRSQPYSSEKAMQRAFSFKTQYMKILLDRCPGMYDYL</sequence>
<dbReference type="SUPFAM" id="SSF52980">
    <property type="entry name" value="Restriction endonuclease-like"/>
    <property type="match status" value="1"/>
</dbReference>
<dbReference type="GO" id="GO:0003677">
    <property type="term" value="F:DNA binding"/>
    <property type="evidence" value="ECO:0007669"/>
    <property type="project" value="InterPro"/>
</dbReference>